<dbReference type="OrthoDB" id="1132160at2"/>
<evidence type="ECO:0008006" key="4">
    <source>
        <dbReference type="Google" id="ProtNLM"/>
    </source>
</evidence>
<keyword evidence="1" id="KW-0472">Membrane</keyword>
<keyword evidence="1" id="KW-1133">Transmembrane helix</keyword>
<keyword evidence="3" id="KW-1185">Reference proteome</keyword>
<dbReference type="EMBL" id="SEWF01000001">
    <property type="protein sequence ID" value="RYU97662.1"/>
    <property type="molecule type" value="Genomic_DNA"/>
</dbReference>
<keyword evidence="1" id="KW-0812">Transmembrane</keyword>
<feature type="transmembrane region" description="Helical" evidence="1">
    <location>
        <begin position="5"/>
        <end position="22"/>
    </location>
</feature>
<dbReference type="RefSeq" id="WP_130019009.1">
    <property type="nucleotide sequence ID" value="NZ_SEWF01000001.1"/>
</dbReference>
<evidence type="ECO:0000256" key="1">
    <source>
        <dbReference type="SAM" id="Phobius"/>
    </source>
</evidence>
<accession>A0A4Q5M5L7</accession>
<feature type="transmembrane region" description="Helical" evidence="1">
    <location>
        <begin position="52"/>
        <end position="69"/>
    </location>
</feature>
<evidence type="ECO:0000313" key="3">
    <source>
        <dbReference type="Proteomes" id="UP000293162"/>
    </source>
</evidence>
<feature type="transmembrane region" description="Helical" evidence="1">
    <location>
        <begin position="139"/>
        <end position="165"/>
    </location>
</feature>
<name>A0A4Q5M5L7_9BACT</name>
<gene>
    <name evidence="2" type="ORF">EWM59_00640</name>
</gene>
<proteinExistence type="predicted"/>
<evidence type="ECO:0000313" key="2">
    <source>
        <dbReference type="EMBL" id="RYU97662.1"/>
    </source>
</evidence>
<protein>
    <recommendedName>
        <fullName evidence="4">Rod shape-determining protein MreD</fullName>
    </recommendedName>
</protein>
<comment type="caution">
    <text evidence="2">The sequence shown here is derived from an EMBL/GenBank/DDBJ whole genome shotgun (WGS) entry which is preliminary data.</text>
</comment>
<reference evidence="2 3" key="1">
    <citation type="submission" date="2019-02" db="EMBL/GenBank/DDBJ databases">
        <title>Bacterial novel species Emticicia sp. 17J42-9 isolated from soil.</title>
        <authorList>
            <person name="Jung H.-Y."/>
        </authorList>
    </citation>
    <scope>NUCLEOTIDE SEQUENCE [LARGE SCALE GENOMIC DNA]</scope>
    <source>
        <strain evidence="2 3">17J42-9</strain>
    </source>
</reference>
<organism evidence="2 3">
    <name type="scientific">Emticicia agri</name>
    <dbReference type="NCBI Taxonomy" id="2492393"/>
    <lineage>
        <taxon>Bacteria</taxon>
        <taxon>Pseudomonadati</taxon>
        <taxon>Bacteroidota</taxon>
        <taxon>Cytophagia</taxon>
        <taxon>Cytophagales</taxon>
        <taxon>Leadbetterellaceae</taxon>
        <taxon>Emticicia</taxon>
    </lineage>
</organism>
<dbReference type="Proteomes" id="UP000293162">
    <property type="component" value="Unassembled WGS sequence"/>
</dbReference>
<feature type="transmembrane region" description="Helical" evidence="1">
    <location>
        <begin position="28"/>
        <end position="45"/>
    </location>
</feature>
<sequence length="168" mass="19090">MNSQTVIRLVVTFFIYLLLQIVVLRNFVFFDVAFCFVYIACILLLPDEIPPVWVILISFLTGLLVDIFYNTAGVHASASVLVGYLRGYIIKFLFPTKGIENEIVISLKDMGAERFVRYVAILTLIHHSTLFFVEAGGFAFFLITILKIICSVVFTSFMIIILQYVRGN</sequence>
<dbReference type="AlphaFoldDB" id="A0A4Q5M5L7"/>